<dbReference type="GO" id="GO:0030429">
    <property type="term" value="F:kynureninase activity"/>
    <property type="evidence" value="ECO:0007669"/>
    <property type="project" value="InterPro"/>
</dbReference>
<dbReference type="GO" id="GO:0030170">
    <property type="term" value="F:pyridoxal phosphate binding"/>
    <property type="evidence" value="ECO:0007669"/>
    <property type="project" value="InterPro"/>
</dbReference>
<dbReference type="PANTHER" id="PTHR14084:SF0">
    <property type="entry name" value="KYNURENINASE"/>
    <property type="match status" value="1"/>
</dbReference>
<reference evidence="3 4" key="1">
    <citation type="submission" date="2019-09" db="EMBL/GenBank/DDBJ databases">
        <title>NBRP : Genome information of microbial organism related human and environment.</title>
        <authorList>
            <person name="Hattori M."/>
            <person name="Oshima K."/>
            <person name="Inaba H."/>
            <person name="Suda W."/>
            <person name="Sakamoto M."/>
            <person name="Iino T."/>
            <person name="Kitahara M."/>
            <person name="Oshida Y."/>
            <person name="Iida T."/>
            <person name="Kudo T."/>
            <person name="Itoh T."/>
            <person name="Ohkuma M."/>
        </authorList>
    </citation>
    <scope>NUCLEOTIDE SEQUENCE [LARGE SCALE GENOMIC DNA]</scope>
    <source>
        <strain evidence="3 4">Q-1</strain>
    </source>
</reference>
<keyword evidence="4" id="KW-1185">Reference proteome</keyword>
<dbReference type="Gene3D" id="3.40.640.10">
    <property type="entry name" value="Type I PLP-dependent aspartate aminotransferase-like (Major domain)"/>
    <property type="match status" value="1"/>
</dbReference>
<dbReference type="PANTHER" id="PTHR14084">
    <property type="entry name" value="KYNURENINASE"/>
    <property type="match status" value="1"/>
</dbReference>
<name>A0A5A7N6P1_9PROT</name>
<organism evidence="3 4">
    <name type="scientific">Iodidimonas nitroreducens</name>
    <dbReference type="NCBI Taxonomy" id="1236968"/>
    <lineage>
        <taxon>Bacteria</taxon>
        <taxon>Pseudomonadati</taxon>
        <taxon>Pseudomonadota</taxon>
        <taxon>Alphaproteobacteria</taxon>
        <taxon>Iodidimonadales</taxon>
        <taxon>Iodidimonadaceae</taxon>
        <taxon>Iodidimonas</taxon>
    </lineage>
</organism>
<dbReference type="GO" id="GO:0009435">
    <property type="term" value="P:NAD+ biosynthetic process"/>
    <property type="evidence" value="ECO:0007669"/>
    <property type="project" value="InterPro"/>
</dbReference>
<dbReference type="EMBL" id="BKCN01000005">
    <property type="protein sequence ID" value="GER03657.1"/>
    <property type="molecule type" value="Genomic_DNA"/>
</dbReference>
<dbReference type="InterPro" id="IPR015421">
    <property type="entry name" value="PyrdxlP-dep_Trfase_major"/>
</dbReference>
<sequence length="297" mass="31721">MSADRPASDFGPDLPTRAQIEAMDQADPLLLMRRRFDLPGGLIYLDGNSLGALPRGVAAHLGEVTRQQWGDRLIAGWSEGWMDLPLKTGALIAPLIGADEDEVIACDSTSINLFKLAAAALLARPDRSVILSEEGNFPTDLYMFDGLARLASLAGRPIHLRTVSADHLIDALDEDVALLALTHVNFRTARAHDMANLSAAAHQKGALCLWDLSHSVGAVAVDLHQSGADLAVGCGYKFLNGGPGAPAFLYVAKAMQNKLDNPLAGWMGHRDPFAFAPGYEPAPDIRRFACGTPPILV</sequence>
<dbReference type="GO" id="GO:0005737">
    <property type="term" value="C:cytoplasm"/>
    <property type="evidence" value="ECO:0007669"/>
    <property type="project" value="InterPro"/>
</dbReference>
<dbReference type="Pfam" id="PF00266">
    <property type="entry name" value="Aminotran_5"/>
    <property type="match status" value="1"/>
</dbReference>
<gene>
    <name evidence="3" type="ORF">JCM17846_13390</name>
</gene>
<evidence type="ECO:0000313" key="3">
    <source>
        <dbReference type="EMBL" id="GER03657.1"/>
    </source>
</evidence>
<dbReference type="GO" id="GO:0043420">
    <property type="term" value="P:anthranilate metabolic process"/>
    <property type="evidence" value="ECO:0007669"/>
    <property type="project" value="TreeGrafter"/>
</dbReference>
<dbReference type="Proteomes" id="UP000324996">
    <property type="component" value="Unassembled WGS sequence"/>
</dbReference>
<evidence type="ECO:0000259" key="2">
    <source>
        <dbReference type="Pfam" id="PF00266"/>
    </source>
</evidence>
<feature type="domain" description="Aminotransferase class V" evidence="2">
    <location>
        <begin position="89"/>
        <end position="295"/>
    </location>
</feature>
<dbReference type="InterPro" id="IPR015424">
    <property type="entry name" value="PyrdxlP-dep_Trfase"/>
</dbReference>
<dbReference type="AlphaFoldDB" id="A0A5A7N6P1"/>
<accession>A0A5A7N6P1</accession>
<comment type="caution">
    <text evidence="3">The sequence shown here is derived from an EMBL/GenBank/DDBJ whole genome shotgun (WGS) entry which is preliminary data.</text>
</comment>
<keyword evidence="1" id="KW-0663">Pyridoxal phosphate</keyword>
<protein>
    <recommendedName>
        <fullName evidence="2">Aminotransferase class V domain-containing protein</fullName>
    </recommendedName>
</protein>
<evidence type="ECO:0000256" key="1">
    <source>
        <dbReference type="ARBA" id="ARBA00022898"/>
    </source>
</evidence>
<evidence type="ECO:0000313" key="4">
    <source>
        <dbReference type="Proteomes" id="UP000324996"/>
    </source>
</evidence>
<dbReference type="InterPro" id="IPR010111">
    <property type="entry name" value="Kynureninase"/>
</dbReference>
<proteinExistence type="predicted"/>
<dbReference type="SUPFAM" id="SSF53383">
    <property type="entry name" value="PLP-dependent transferases"/>
    <property type="match status" value="1"/>
</dbReference>
<dbReference type="GO" id="GO:0019441">
    <property type="term" value="P:L-tryptophan catabolic process to kynurenine"/>
    <property type="evidence" value="ECO:0007669"/>
    <property type="project" value="TreeGrafter"/>
</dbReference>
<dbReference type="RefSeq" id="WP_313979870.1">
    <property type="nucleotide sequence ID" value="NZ_BKCN01000005.1"/>
</dbReference>
<dbReference type="InterPro" id="IPR000192">
    <property type="entry name" value="Aminotrans_V_dom"/>
</dbReference>